<sequence>MASGGEQALDQSLSAILKLSAPAIVNNVAAPLAAALQLAVLGHEHGSAAVAAYTIVNAVISFVVNVCNFLIVVVMARVAHALGARDWRALGRTVRAALGTALAVGLLASAGLNIASRSVVDLMYPERQTVRPLALAYLSPALARLPPLMLLKAESSILCGYQHVRSASLLNLALALVDAAAFCVALGPLDLGLVSAGTALAASCTVAATIGLVLVLTSAPTDAKPHTSLCTCPPRDGSASPHDERTISLCELAYDSINVLLRSVLLSGSVLALNAAAAAQGTAVLAAHAVVLQLWMITSYVVDGFADVGTMLGSRLLGQADVAGFRRLCTKLAVLGTACGVVASFGLGYGEYALSHAFTEDAETLLHLKSVWPLLCLLQPCNALVFVYDGLLYATQSFAYLRNALFVGVVCVFAPGLAAAVAWGGDGLLNVWEAKAALNVWRACTALVRIHLLASPWERAQSSGSPMRLL</sequence>
<evidence type="ECO:0000256" key="3">
    <source>
        <dbReference type="ARBA" id="ARBA00022692"/>
    </source>
</evidence>
<organism evidence="7">
    <name type="scientific">Coccolithus braarudii</name>
    <dbReference type="NCBI Taxonomy" id="221442"/>
    <lineage>
        <taxon>Eukaryota</taxon>
        <taxon>Haptista</taxon>
        <taxon>Haptophyta</taxon>
        <taxon>Prymnesiophyceae</taxon>
        <taxon>Coccolithales</taxon>
        <taxon>Coccolithaceae</taxon>
        <taxon>Coccolithus</taxon>
    </lineage>
</organism>
<feature type="transmembrane region" description="Helical" evidence="6">
    <location>
        <begin position="404"/>
        <end position="423"/>
    </location>
</feature>
<protein>
    <recommendedName>
        <fullName evidence="8">Protein DETOXIFICATION</fullName>
    </recommendedName>
</protein>
<evidence type="ECO:0000313" key="7">
    <source>
        <dbReference type="EMBL" id="CAD8598095.1"/>
    </source>
</evidence>
<dbReference type="GO" id="GO:0015297">
    <property type="term" value="F:antiporter activity"/>
    <property type="evidence" value="ECO:0007669"/>
    <property type="project" value="InterPro"/>
</dbReference>
<dbReference type="PANTHER" id="PTHR42893">
    <property type="entry name" value="PROTEIN DETOXIFICATION 44, CHLOROPLASTIC-RELATED"/>
    <property type="match status" value="1"/>
</dbReference>
<dbReference type="InterPro" id="IPR002528">
    <property type="entry name" value="MATE_fam"/>
</dbReference>
<feature type="transmembrane region" description="Helical" evidence="6">
    <location>
        <begin position="50"/>
        <end position="75"/>
    </location>
</feature>
<feature type="transmembrane region" description="Helical" evidence="6">
    <location>
        <begin position="193"/>
        <end position="216"/>
    </location>
</feature>
<reference evidence="7" key="1">
    <citation type="submission" date="2021-01" db="EMBL/GenBank/DDBJ databases">
        <authorList>
            <person name="Corre E."/>
            <person name="Pelletier E."/>
            <person name="Niang G."/>
            <person name="Scheremetjew M."/>
            <person name="Finn R."/>
            <person name="Kale V."/>
            <person name="Holt S."/>
            <person name="Cochrane G."/>
            <person name="Meng A."/>
            <person name="Brown T."/>
            <person name="Cohen L."/>
        </authorList>
    </citation>
    <scope>NUCLEOTIDE SEQUENCE</scope>
    <source>
        <strain evidence="7">PLY182g</strain>
    </source>
</reference>
<dbReference type="AlphaFoldDB" id="A0A7S0L012"/>
<feature type="transmembrane region" description="Helical" evidence="6">
    <location>
        <begin position="96"/>
        <end position="114"/>
    </location>
</feature>
<keyword evidence="3 6" id="KW-0812">Transmembrane</keyword>
<evidence type="ECO:0000256" key="5">
    <source>
        <dbReference type="ARBA" id="ARBA00023136"/>
    </source>
</evidence>
<evidence type="ECO:0000256" key="4">
    <source>
        <dbReference type="ARBA" id="ARBA00022989"/>
    </source>
</evidence>
<dbReference type="GO" id="GO:0016020">
    <property type="term" value="C:membrane"/>
    <property type="evidence" value="ECO:0007669"/>
    <property type="project" value="UniProtKB-SubCell"/>
</dbReference>
<evidence type="ECO:0000256" key="1">
    <source>
        <dbReference type="ARBA" id="ARBA00004141"/>
    </source>
</evidence>
<gene>
    <name evidence="7" type="ORF">CPEL01642_LOCUS1425</name>
</gene>
<dbReference type="InterPro" id="IPR044644">
    <property type="entry name" value="DinF-like"/>
</dbReference>
<comment type="similarity">
    <text evidence="2">Belongs to the multi antimicrobial extrusion (MATE) (TC 2.A.66.1) family.</text>
</comment>
<comment type="subcellular location">
    <subcellularLocation>
        <location evidence="1">Membrane</location>
        <topology evidence="1">Multi-pass membrane protein</topology>
    </subcellularLocation>
</comment>
<evidence type="ECO:0008006" key="8">
    <source>
        <dbReference type="Google" id="ProtNLM"/>
    </source>
</evidence>
<keyword evidence="5 6" id="KW-0472">Membrane</keyword>
<feature type="transmembrane region" description="Helical" evidence="6">
    <location>
        <begin position="332"/>
        <end position="350"/>
    </location>
</feature>
<dbReference type="Pfam" id="PF01554">
    <property type="entry name" value="MatE"/>
    <property type="match status" value="2"/>
</dbReference>
<accession>A0A7S0L012</accession>
<dbReference type="EMBL" id="HBEY01002923">
    <property type="protein sequence ID" value="CAD8598095.1"/>
    <property type="molecule type" value="Transcribed_RNA"/>
</dbReference>
<keyword evidence="4 6" id="KW-1133">Transmembrane helix</keyword>
<name>A0A7S0L012_9EUKA</name>
<proteinExistence type="inferred from homology"/>
<feature type="transmembrane region" description="Helical" evidence="6">
    <location>
        <begin position="370"/>
        <end position="392"/>
    </location>
</feature>
<evidence type="ECO:0000256" key="6">
    <source>
        <dbReference type="SAM" id="Phobius"/>
    </source>
</evidence>
<evidence type="ECO:0000256" key="2">
    <source>
        <dbReference type="ARBA" id="ARBA00010199"/>
    </source>
</evidence>
<dbReference type="PANTHER" id="PTHR42893:SF46">
    <property type="entry name" value="PROTEIN DETOXIFICATION 44, CHLOROPLASTIC"/>
    <property type="match status" value="1"/>
</dbReference>
<dbReference type="GO" id="GO:0042910">
    <property type="term" value="F:xenobiotic transmembrane transporter activity"/>
    <property type="evidence" value="ECO:0007669"/>
    <property type="project" value="InterPro"/>
</dbReference>